<organism evidence="2 3">
    <name type="scientific">Antrodiella citrinella</name>
    <dbReference type="NCBI Taxonomy" id="2447956"/>
    <lineage>
        <taxon>Eukaryota</taxon>
        <taxon>Fungi</taxon>
        <taxon>Dikarya</taxon>
        <taxon>Basidiomycota</taxon>
        <taxon>Agaricomycotina</taxon>
        <taxon>Agaricomycetes</taxon>
        <taxon>Polyporales</taxon>
        <taxon>Steccherinaceae</taxon>
        <taxon>Antrodiella</taxon>
    </lineage>
</organism>
<evidence type="ECO:0000313" key="3">
    <source>
        <dbReference type="Proteomes" id="UP000308730"/>
    </source>
</evidence>
<keyword evidence="3" id="KW-1185">Reference proteome</keyword>
<sequence length="331" mass="34941">MFTSEKERLKARYNAGREANHILSANHTPSNSAGADAELPPPAYDSHYSSPSVSASSSAQPPPDARLPAPLALPEKPNRSATLNSVSDTYSHSTTPVTPAGTIVPFPHSSFSNPSVVLQPTATDLNRSGSFASSSFTHTSYSDPSVASHSGATDLNRASSFATSRGTNEFTTSSAASIAPTSSGSGLKSGQVTPPPSFLRTPPRDLTYPSFPSTVLFTADNDLKKGFPREPPQSIVNPHPFATHDICEQDWLWFLSAVKGVAATGGIDFTSLPIVAPTAAHLAVSFGLGRLVNMGIEAHVKSKRRGPLAQVFDTWNQSPRKEWEAEGAKSG</sequence>
<dbReference type="OrthoDB" id="5314275at2759"/>
<comment type="caution">
    <text evidence="2">The sequence shown here is derived from an EMBL/GenBank/DDBJ whole genome shotgun (WGS) entry which is preliminary data.</text>
</comment>
<dbReference type="AlphaFoldDB" id="A0A4S4MV76"/>
<proteinExistence type="predicted"/>
<dbReference type="EMBL" id="SGPM01000090">
    <property type="protein sequence ID" value="THH30212.1"/>
    <property type="molecule type" value="Genomic_DNA"/>
</dbReference>
<dbReference type="Pfam" id="PF15496">
    <property type="entry name" value="DUF4646"/>
    <property type="match status" value="1"/>
</dbReference>
<evidence type="ECO:0000313" key="2">
    <source>
        <dbReference type="EMBL" id="THH30212.1"/>
    </source>
</evidence>
<gene>
    <name evidence="2" type="ORF">EUX98_g3989</name>
</gene>
<feature type="compositionally biased region" description="Low complexity" evidence="1">
    <location>
        <begin position="44"/>
        <end position="59"/>
    </location>
</feature>
<name>A0A4S4MV76_9APHY</name>
<reference evidence="2 3" key="1">
    <citation type="submission" date="2019-02" db="EMBL/GenBank/DDBJ databases">
        <title>Genome sequencing of the rare red list fungi Antrodiella citrinella (Flaviporus citrinellus).</title>
        <authorList>
            <person name="Buettner E."/>
            <person name="Kellner H."/>
        </authorList>
    </citation>
    <scope>NUCLEOTIDE SEQUENCE [LARGE SCALE GENOMIC DNA]</scope>
    <source>
        <strain evidence="2 3">DSM 108506</strain>
    </source>
</reference>
<accession>A0A4S4MV76</accession>
<feature type="region of interest" description="Disordered" evidence="1">
    <location>
        <begin position="1"/>
        <end position="96"/>
    </location>
</feature>
<feature type="compositionally biased region" description="Polar residues" evidence="1">
    <location>
        <begin position="79"/>
        <end position="96"/>
    </location>
</feature>
<feature type="compositionally biased region" description="Low complexity" evidence="1">
    <location>
        <begin position="171"/>
        <end position="185"/>
    </location>
</feature>
<feature type="compositionally biased region" description="Polar residues" evidence="1">
    <location>
        <begin position="23"/>
        <end position="33"/>
    </location>
</feature>
<evidence type="ECO:0000256" key="1">
    <source>
        <dbReference type="SAM" id="MobiDB-lite"/>
    </source>
</evidence>
<feature type="region of interest" description="Disordered" evidence="1">
    <location>
        <begin position="163"/>
        <end position="206"/>
    </location>
</feature>
<dbReference type="InterPro" id="IPR028018">
    <property type="entry name" value="DUF4646"/>
</dbReference>
<dbReference type="Proteomes" id="UP000308730">
    <property type="component" value="Unassembled WGS sequence"/>
</dbReference>
<protein>
    <submittedName>
        <fullName evidence="2">Uncharacterized protein</fullName>
    </submittedName>
</protein>
<feature type="compositionally biased region" description="Basic and acidic residues" evidence="1">
    <location>
        <begin position="1"/>
        <end position="10"/>
    </location>
</feature>